<organism evidence="1 2">
    <name type="scientific">Larkinella terrae</name>
    <dbReference type="NCBI Taxonomy" id="2025311"/>
    <lineage>
        <taxon>Bacteria</taxon>
        <taxon>Pseudomonadati</taxon>
        <taxon>Bacteroidota</taxon>
        <taxon>Cytophagia</taxon>
        <taxon>Cytophagales</taxon>
        <taxon>Spirosomataceae</taxon>
        <taxon>Larkinella</taxon>
    </lineage>
</organism>
<dbReference type="AlphaFoldDB" id="A0A7K0EJ34"/>
<dbReference type="EMBL" id="WJXZ01000006">
    <property type="protein sequence ID" value="MRS61804.1"/>
    <property type="molecule type" value="Genomic_DNA"/>
</dbReference>
<gene>
    <name evidence="1" type="ORF">GJJ30_10940</name>
</gene>
<dbReference type="RefSeq" id="WP_205880555.1">
    <property type="nucleotide sequence ID" value="NZ_WJXZ01000006.1"/>
</dbReference>
<evidence type="ECO:0000313" key="2">
    <source>
        <dbReference type="Proteomes" id="UP000441754"/>
    </source>
</evidence>
<name>A0A7K0EJ34_9BACT</name>
<proteinExistence type="predicted"/>
<evidence type="ECO:0000313" key="1">
    <source>
        <dbReference type="EMBL" id="MRS61804.1"/>
    </source>
</evidence>
<protein>
    <submittedName>
        <fullName evidence="1">Uncharacterized protein</fullName>
    </submittedName>
</protein>
<sequence length="770" mass="85843">MALYGLRYTCQFRTDPLVNGDLGLLCTINISKRDYTGESTELRPGGISPLVLDKQSTEPDNLFAPIMATVAEFNLVTDDSWQLSDLYSDDDRTFKVEVTQEIGLETINLFTGFVAPFDAREPYQEAPYPVRFTATDGLGALKDVPFNIYPTEQPFVLTFDALNVLKTCLAWVGYMLPVSISINTVEYSMLVAGERPDYPADILSQFKIDTHLFLTDTGIQSCYEVLTKLLTVFNASVVQDRGQWRVIRKDEYPQYLSEGGNIPFSVFSSFVSTDHTADLHDAIRTVYKHADAIPLRGSQISIQADRKKLTVNYDYGNLRNELVNGDFRSALDGWTQNGPAFSWTGFGTEDEPYGVKADGLTNNYINQEDTVWLRKTIEYPARGGNEDLLTFSFTYVNINTVGAKVSVMATVQGKGVFFLQSDGTWLPNNPKVNYYIFKDNVRTDIDGAYQPKPTRGEKVEIEMSAVPGRGNYRIDVLLYRGRIFKEQDHVPSTPSPYTIYRDVKITRKDPAQLDVKGEQVKAEAPGSDRKRKADELSIVLGDQSSALIHRNVPVINIKGQITGYVPLTAYYPRYGALLRLDGTPTEKWIPYGADVDTPGNFQKIQRLCAKGRVTMTARQAISGDLDLVVVDTANQMVGPCDILRLTEIKNSDQDEVYALSLTYRHDVKANRLKIKPLEILSVAGVAVKNYWQTADGAELMEDSGEIPAAKSPYIGALNNPGKIREEINRQSTGIGHGFAYDPAKGRPVTTGTGTLDFGSIRKQIITRLYK</sequence>
<comment type="caution">
    <text evidence="1">The sequence shown here is derived from an EMBL/GenBank/DDBJ whole genome shotgun (WGS) entry which is preliminary data.</text>
</comment>
<accession>A0A7K0EJ34</accession>
<keyword evidence="2" id="KW-1185">Reference proteome</keyword>
<reference evidence="1 2" key="1">
    <citation type="journal article" date="2018" name="Antonie Van Leeuwenhoek">
        <title>Larkinella terrae sp. nov., isolated from soil on Jeju Island, South Korea.</title>
        <authorList>
            <person name="Ten L.N."/>
            <person name="Jeon J."/>
            <person name="Park S.J."/>
            <person name="Park S."/>
            <person name="Lee S.Y."/>
            <person name="Kim M.K."/>
            <person name="Jung H.Y."/>
        </authorList>
    </citation>
    <scope>NUCLEOTIDE SEQUENCE [LARGE SCALE GENOMIC DNA]</scope>
    <source>
        <strain evidence="1 2">KCTC 52001</strain>
    </source>
</reference>
<dbReference type="Proteomes" id="UP000441754">
    <property type="component" value="Unassembled WGS sequence"/>
</dbReference>